<dbReference type="Gene3D" id="1.10.12.10">
    <property type="entry name" value="Lyase 2-enoyl-coa Hydratase, Chain A, domain 2"/>
    <property type="match status" value="1"/>
</dbReference>
<protein>
    <submittedName>
        <fullName evidence="2">Enoyl-CoA hydratase/isomerase family protein</fullName>
    </submittedName>
</protein>
<dbReference type="PANTHER" id="PTHR42964:SF1">
    <property type="entry name" value="POLYKETIDE BIOSYNTHESIS ENOYL-COA HYDRATASE PKSH-RELATED"/>
    <property type="match status" value="1"/>
</dbReference>
<dbReference type="PANTHER" id="PTHR42964">
    <property type="entry name" value="ENOYL-COA HYDRATASE"/>
    <property type="match status" value="1"/>
</dbReference>
<proteinExistence type="inferred from homology"/>
<comment type="similarity">
    <text evidence="1">Belongs to the enoyl-CoA hydratase/isomerase family.</text>
</comment>
<gene>
    <name evidence="2" type="ORF">D5039_06400</name>
</gene>
<accession>A0ABT3KR63</accession>
<evidence type="ECO:0000313" key="3">
    <source>
        <dbReference type="Proteomes" id="UP001208935"/>
    </source>
</evidence>
<dbReference type="InterPro" id="IPR029045">
    <property type="entry name" value="ClpP/crotonase-like_dom_sf"/>
</dbReference>
<dbReference type="CDD" id="cd06558">
    <property type="entry name" value="crotonase-like"/>
    <property type="match status" value="1"/>
</dbReference>
<dbReference type="InterPro" id="IPR051683">
    <property type="entry name" value="Enoyl-CoA_Hydratase/Isomerase"/>
</dbReference>
<name>A0ABT3KR63_9BURK</name>
<dbReference type="Gene3D" id="3.90.226.10">
    <property type="entry name" value="2-enoyl-CoA Hydratase, Chain A, domain 1"/>
    <property type="match status" value="1"/>
</dbReference>
<keyword evidence="3" id="KW-1185">Reference proteome</keyword>
<dbReference type="SUPFAM" id="SSF52096">
    <property type="entry name" value="ClpP/crotonase"/>
    <property type="match status" value="1"/>
</dbReference>
<reference evidence="3" key="1">
    <citation type="submission" date="2023-07" db="EMBL/GenBank/DDBJ databases">
        <title>Verminephrobacter genomes.</title>
        <authorList>
            <person name="Lund M.B."/>
        </authorList>
    </citation>
    <scope>NUCLEOTIDE SEQUENCE [LARGE SCALE GENOMIC DNA]</scope>
    <source>
        <strain evidence="3">AtM5-05</strain>
    </source>
</reference>
<evidence type="ECO:0000313" key="2">
    <source>
        <dbReference type="EMBL" id="MCW5320814.1"/>
    </source>
</evidence>
<dbReference type="GeneID" id="77321434"/>
<dbReference type="InterPro" id="IPR001753">
    <property type="entry name" value="Enoyl-CoA_hydra/iso"/>
</dbReference>
<comment type="caution">
    <text evidence="2">The sequence shown here is derived from an EMBL/GenBank/DDBJ whole genome shotgun (WGS) entry which is preliminary data.</text>
</comment>
<dbReference type="EMBL" id="QZCW01000001">
    <property type="protein sequence ID" value="MCW5320814.1"/>
    <property type="molecule type" value="Genomic_DNA"/>
</dbReference>
<dbReference type="Proteomes" id="UP001208935">
    <property type="component" value="Unassembled WGS sequence"/>
</dbReference>
<evidence type="ECO:0000256" key="1">
    <source>
        <dbReference type="ARBA" id="ARBA00005254"/>
    </source>
</evidence>
<sequence length="262" mass="28177">MSSKHLQISHENAVLRITLARPEVRNAFSEEAIAALTAAFAEAGARADVRAVVLAAQGPAFCAGADLNWMRRMADYTREENLQDAAKLAEMLRVMHECPKPTIARVQGDVYAGGMGLVAACDMAVAVDTAGFCLSEVKLGLIPATISPYVVRAMGARVAQRYFLTAERFGAAEALRIGFVHEVVRAEALDAKVDELLAALRGTGPDAVRACKKLLRDVCGREIDARLIATTVQGIADIRASGEGREGVQSFLNKRQPAWLRT</sequence>
<dbReference type="Pfam" id="PF00378">
    <property type="entry name" value="ECH_1"/>
    <property type="match status" value="1"/>
</dbReference>
<organism evidence="2 3">
    <name type="scientific">Verminephrobacter aporrectodeae subsp. tuberculatae</name>
    <dbReference type="NCBI Taxonomy" id="1110392"/>
    <lineage>
        <taxon>Bacteria</taxon>
        <taxon>Pseudomonadati</taxon>
        <taxon>Pseudomonadota</taxon>
        <taxon>Betaproteobacteria</taxon>
        <taxon>Burkholderiales</taxon>
        <taxon>Comamonadaceae</taxon>
        <taxon>Verminephrobacter</taxon>
    </lineage>
</organism>
<dbReference type="InterPro" id="IPR014748">
    <property type="entry name" value="Enoyl-CoA_hydra_C"/>
</dbReference>
<dbReference type="RefSeq" id="WP_265281458.1">
    <property type="nucleotide sequence ID" value="NZ_QZCW01000001.1"/>
</dbReference>